<sequence length="101" mass="10564">MRKLVSPRRSPGTGEALRKASILVNGSPGPDLEPFTHAAPLLSSYSHCPLMTMRFSFPDPIPLPSLPSASLSTAPDSDLRLRGTPSAPVSPAASQDEPSDG</sequence>
<evidence type="ECO:0000313" key="3">
    <source>
        <dbReference type="Proteomes" id="UP000324091"/>
    </source>
</evidence>
<proteinExistence type="predicted"/>
<evidence type="ECO:0000313" key="2">
    <source>
        <dbReference type="EMBL" id="TWW75175.1"/>
    </source>
</evidence>
<dbReference type="Proteomes" id="UP000324091">
    <property type="component" value="Chromosome 14"/>
</dbReference>
<gene>
    <name evidence="2" type="ORF">D4764_14G0011780</name>
</gene>
<feature type="region of interest" description="Disordered" evidence="1">
    <location>
        <begin position="62"/>
        <end position="101"/>
    </location>
</feature>
<evidence type="ECO:0000256" key="1">
    <source>
        <dbReference type="SAM" id="MobiDB-lite"/>
    </source>
</evidence>
<accession>A0A5C6P6X5</accession>
<dbReference type="AlphaFoldDB" id="A0A5C6P6X5"/>
<reference evidence="2 3" key="1">
    <citation type="submission" date="2019-04" db="EMBL/GenBank/DDBJ databases">
        <title>Chromosome genome assembly for Takifugu flavidus.</title>
        <authorList>
            <person name="Xiao S."/>
        </authorList>
    </citation>
    <scope>NUCLEOTIDE SEQUENCE [LARGE SCALE GENOMIC DNA]</scope>
    <source>
        <strain evidence="2">HTHZ2018</strain>
        <tissue evidence="2">Muscle</tissue>
    </source>
</reference>
<keyword evidence="3" id="KW-1185">Reference proteome</keyword>
<feature type="compositionally biased region" description="Low complexity" evidence="1">
    <location>
        <begin position="66"/>
        <end position="76"/>
    </location>
</feature>
<name>A0A5C6P6X5_9TELE</name>
<protein>
    <submittedName>
        <fullName evidence="2">Uncharacterized protein</fullName>
    </submittedName>
</protein>
<comment type="caution">
    <text evidence="2">The sequence shown here is derived from an EMBL/GenBank/DDBJ whole genome shotgun (WGS) entry which is preliminary data.</text>
</comment>
<organism evidence="2 3">
    <name type="scientific">Takifugu flavidus</name>
    <name type="common">sansaifugu</name>
    <dbReference type="NCBI Taxonomy" id="433684"/>
    <lineage>
        <taxon>Eukaryota</taxon>
        <taxon>Metazoa</taxon>
        <taxon>Chordata</taxon>
        <taxon>Craniata</taxon>
        <taxon>Vertebrata</taxon>
        <taxon>Euteleostomi</taxon>
        <taxon>Actinopterygii</taxon>
        <taxon>Neopterygii</taxon>
        <taxon>Teleostei</taxon>
        <taxon>Neoteleostei</taxon>
        <taxon>Acanthomorphata</taxon>
        <taxon>Eupercaria</taxon>
        <taxon>Tetraodontiformes</taxon>
        <taxon>Tetradontoidea</taxon>
        <taxon>Tetraodontidae</taxon>
        <taxon>Takifugu</taxon>
    </lineage>
</organism>
<dbReference type="EMBL" id="RHFK02000006">
    <property type="protein sequence ID" value="TWW75175.1"/>
    <property type="molecule type" value="Genomic_DNA"/>
</dbReference>